<sequence length="240" mass="26062">MSVECERMVGEDSGRRKESTVCDADCSFPTSDCPRQQGRYGSSHAHSLQHSPPDRHSHLLAYPSATPKCYRMRKQTACNILAATAFSGRGAGGQSANVERPKHSSLHPYHHPGKAIWPVLGHPSANPRLLVPGRSGDTGHDCIASAAIRQSFSWTHSIRIPDLFPRHQQQAPDKLFSSKKKLVARASLPERVLARSTMAGCARAPVASDCCPSSLRHLSRPRGQGTSKPDGGVDFAFQPK</sequence>
<dbReference type="Proteomes" id="UP000800040">
    <property type="component" value="Unassembled WGS sequence"/>
</dbReference>
<evidence type="ECO:0000313" key="2">
    <source>
        <dbReference type="EMBL" id="KAF1830228.1"/>
    </source>
</evidence>
<evidence type="ECO:0000256" key="1">
    <source>
        <dbReference type="SAM" id="MobiDB-lite"/>
    </source>
</evidence>
<gene>
    <name evidence="2" type="ORF">BDW02DRAFT_583040</name>
</gene>
<proteinExistence type="predicted"/>
<feature type="region of interest" description="Disordered" evidence="1">
    <location>
        <begin position="33"/>
        <end position="57"/>
    </location>
</feature>
<organism evidence="2 3">
    <name type="scientific">Decorospora gaudefroyi</name>
    <dbReference type="NCBI Taxonomy" id="184978"/>
    <lineage>
        <taxon>Eukaryota</taxon>
        <taxon>Fungi</taxon>
        <taxon>Dikarya</taxon>
        <taxon>Ascomycota</taxon>
        <taxon>Pezizomycotina</taxon>
        <taxon>Dothideomycetes</taxon>
        <taxon>Pleosporomycetidae</taxon>
        <taxon>Pleosporales</taxon>
        <taxon>Pleosporineae</taxon>
        <taxon>Pleosporaceae</taxon>
        <taxon>Decorospora</taxon>
    </lineage>
</organism>
<keyword evidence="3" id="KW-1185">Reference proteome</keyword>
<name>A0A6A5JZ04_9PLEO</name>
<dbReference type="AlphaFoldDB" id="A0A6A5JZ04"/>
<protein>
    <submittedName>
        <fullName evidence="2">Uncharacterized protein</fullName>
    </submittedName>
</protein>
<feature type="region of interest" description="Disordered" evidence="1">
    <location>
        <begin position="213"/>
        <end position="240"/>
    </location>
</feature>
<accession>A0A6A5JZ04</accession>
<evidence type="ECO:0000313" key="3">
    <source>
        <dbReference type="Proteomes" id="UP000800040"/>
    </source>
</evidence>
<reference evidence="2" key="1">
    <citation type="submission" date="2020-01" db="EMBL/GenBank/DDBJ databases">
        <authorList>
            <consortium name="DOE Joint Genome Institute"/>
            <person name="Haridas S."/>
            <person name="Albert R."/>
            <person name="Binder M."/>
            <person name="Bloem J."/>
            <person name="Labutti K."/>
            <person name="Salamov A."/>
            <person name="Andreopoulos B."/>
            <person name="Baker S.E."/>
            <person name="Barry K."/>
            <person name="Bills G."/>
            <person name="Bluhm B.H."/>
            <person name="Cannon C."/>
            <person name="Castanera R."/>
            <person name="Culley D.E."/>
            <person name="Daum C."/>
            <person name="Ezra D."/>
            <person name="Gonzalez J.B."/>
            <person name="Henrissat B."/>
            <person name="Kuo A."/>
            <person name="Liang C."/>
            <person name="Lipzen A."/>
            <person name="Lutzoni F."/>
            <person name="Magnuson J."/>
            <person name="Mondo S."/>
            <person name="Nolan M."/>
            <person name="Ohm R."/>
            <person name="Pangilinan J."/>
            <person name="Park H.-J."/>
            <person name="Ramirez L."/>
            <person name="Alfaro M."/>
            <person name="Sun H."/>
            <person name="Tritt A."/>
            <person name="Yoshinaga Y."/>
            <person name="Zwiers L.-H."/>
            <person name="Turgeon B.G."/>
            <person name="Goodwin S.B."/>
            <person name="Spatafora J.W."/>
            <person name="Crous P.W."/>
            <person name="Grigoriev I.V."/>
        </authorList>
    </citation>
    <scope>NUCLEOTIDE SEQUENCE</scope>
    <source>
        <strain evidence="2">P77</strain>
    </source>
</reference>
<dbReference type="EMBL" id="ML975404">
    <property type="protein sequence ID" value="KAF1830228.1"/>
    <property type="molecule type" value="Genomic_DNA"/>
</dbReference>